<dbReference type="InterPro" id="IPR000568">
    <property type="entry name" value="ATP_synth_F0_asu"/>
</dbReference>
<evidence type="ECO:0000256" key="10">
    <source>
        <dbReference type="ARBA" id="ARBA00023310"/>
    </source>
</evidence>
<reference evidence="13 14" key="1">
    <citation type="submission" date="2015-02" db="EMBL/GenBank/DDBJ databases">
        <title>Single-cell genomics of uncultivated deep-branching MTB reveals a conserved set of magnetosome genes.</title>
        <authorList>
            <person name="Kolinko S."/>
            <person name="Richter M."/>
            <person name="Glockner F.O."/>
            <person name="Brachmann A."/>
            <person name="Schuler D."/>
        </authorList>
    </citation>
    <scope>NUCLEOTIDE SEQUENCE [LARGE SCALE GENOMIC DNA]</scope>
    <source>
        <strain evidence="13">SKK-01</strain>
    </source>
</reference>
<dbReference type="PROSITE" id="PS00449">
    <property type="entry name" value="ATPASE_A"/>
    <property type="match status" value="1"/>
</dbReference>
<keyword evidence="8 11" id="KW-0406">Ion transport</keyword>
<keyword evidence="5 11" id="KW-0812">Transmembrane</keyword>
<comment type="caution">
    <text evidence="13">The sequence shown here is derived from an EMBL/GenBank/DDBJ whole genome shotgun (WGS) entry which is preliminary data.</text>
</comment>
<dbReference type="InterPro" id="IPR045082">
    <property type="entry name" value="ATP_syn_F0_a_bact/chloroplast"/>
</dbReference>
<keyword evidence="14" id="KW-1185">Reference proteome</keyword>
<protein>
    <recommendedName>
        <fullName evidence="11 12">ATP synthase subunit a</fullName>
    </recommendedName>
    <alternativeName>
        <fullName evidence="11">ATP synthase F0 sector subunit a</fullName>
    </alternativeName>
    <alternativeName>
        <fullName evidence="11">F-ATPase subunit 6</fullName>
    </alternativeName>
</protein>
<dbReference type="GO" id="GO:0005886">
    <property type="term" value="C:plasma membrane"/>
    <property type="evidence" value="ECO:0007669"/>
    <property type="project" value="UniProtKB-SubCell"/>
</dbReference>
<dbReference type="EMBL" id="JYNY01000032">
    <property type="protein sequence ID" value="KJJ85967.1"/>
    <property type="molecule type" value="Genomic_DNA"/>
</dbReference>
<dbReference type="Gene3D" id="1.20.120.220">
    <property type="entry name" value="ATP synthase, F0 complex, subunit A"/>
    <property type="match status" value="1"/>
</dbReference>
<evidence type="ECO:0000313" key="13">
    <source>
        <dbReference type="EMBL" id="KJJ85967.1"/>
    </source>
</evidence>
<evidence type="ECO:0000256" key="12">
    <source>
        <dbReference type="RuleBase" id="RU000483"/>
    </source>
</evidence>
<dbReference type="GO" id="GO:0045259">
    <property type="term" value="C:proton-transporting ATP synthase complex"/>
    <property type="evidence" value="ECO:0007669"/>
    <property type="project" value="UniProtKB-KW"/>
</dbReference>
<dbReference type="InterPro" id="IPR023011">
    <property type="entry name" value="ATP_synth_F0_asu_AS"/>
</dbReference>
<dbReference type="PRINTS" id="PR00123">
    <property type="entry name" value="ATPASEA"/>
</dbReference>
<evidence type="ECO:0000256" key="3">
    <source>
        <dbReference type="ARBA" id="ARBA00022448"/>
    </source>
</evidence>
<feature type="transmembrane region" description="Helical" evidence="11">
    <location>
        <begin position="145"/>
        <end position="164"/>
    </location>
</feature>
<evidence type="ECO:0000256" key="9">
    <source>
        <dbReference type="ARBA" id="ARBA00023136"/>
    </source>
</evidence>
<dbReference type="SUPFAM" id="SSF81336">
    <property type="entry name" value="F1F0 ATP synthase subunit A"/>
    <property type="match status" value="1"/>
</dbReference>
<feature type="transmembrane region" description="Helical" evidence="11">
    <location>
        <begin position="5"/>
        <end position="24"/>
    </location>
</feature>
<feature type="transmembrane region" description="Helical" evidence="11">
    <location>
        <begin position="222"/>
        <end position="240"/>
    </location>
</feature>
<dbReference type="HAMAP" id="MF_01393">
    <property type="entry name" value="ATP_synth_a_bact"/>
    <property type="match status" value="1"/>
</dbReference>
<dbReference type="GO" id="GO:0046933">
    <property type="term" value="F:proton-transporting ATP synthase activity, rotational mechanism"/>
    <property type="evidence" value="ECO:0007669"/>
    <property type="project" value="UniProtKB-UniRule"/>
</dbReference>
<evidence type="ECO:0000313" key="14">
    <source>
        <dbReference type="Proteomes" id="UP000033428"/>
    </source>
</evidence>
<dbReference type="Pfam" id="PF00119">
    <property type="entry name" value="ATP-synt_A"/>
    <property type="match status" value="1"/>
</dbReference>
<dbReference type="GO" id="GO:0042777">
    <property type="term" value="P:proton motive force-driven plasma membrane ATP synthesis"/>
    <property type="evidence" value="ECO:0007669"/>
    <property type="project" value="TreeGrafter"/>
</dbReference>
<evidence type="ECO:0000256" key="2">
    <source>
        <dbReference type="ARBA" id="ARBA00006810"/>
    </source>
</evidence>
<dbReference type="CDD" id="cd00310">
    <property type="entry name" value="ATP-synt_Fo_a_6"/>
    <property type="match status" value="1"/>
</dbReference>
<keyword evidence="7 11" id="KW-1133">Transmembrane helix</keyword>
<evidence type="ECO:0000256" key="4">
    <source>
        <dbReference type="ARBA" id="ARBA00022547"/>
    </source>
</evidence>
<keyword evidence="4 11" id="KW-0138">CF(0)</keyword>
<feature type="transmembrane region" description="Helical" evidence="11">
    <location>
        <begin position="60"/>
        <end position="78"/>
    </location>
</feature>
<dbReference type="Proteomes" id="UP000033428">
    <property type="component" value="Unassembled WGS sequence"/>
</dbReference>
<evidence type="ECO:0000256" key="7">
    <source>
        <dbReference type="ARBA" id="ARBA00022989"/>
    </source>
</evidence>
<evidence type="ECO:0000256" key="6">
    <source>
        <dbReference type="ARBA" id="ARBA00022781"/>
    </source>
</evidence>
<accession>A0A0F0CRQ0</accession>
<dbReference type="GO" id="GO:0016787">
    <property type="term" value="F:hydrolase activity"/>
    <property type="evidence" value="ECO:0007669"/>
    <property type="project" value="UniProtKB-KW"/>
</dbReference>
<dbReference type="PANTHER" id="PTHR42823">
    <property type="entry name" value="ATP SYNTHASE SUBUNIT A, CHLOROPLASTIC"/>
    <property type="match status" value="1"/>
</dbReference>
<sequence length="272" mass="30968">MLKGFFFIISISYPVSLLKGYFYMVESNFKYPEFSNILHIFEKIFPENHVVSFLLKWENIFFSFFVVVILSLVSIIVSRHPKIIPARFQCFVEIVVEGIYNLISGILGEKHSRKYLPFLGTLLIYILTMNLLGYIPFLKSATSSLSVTFALALCVFCYVTFTALKELGFIGFIDHLAGKPRGGLAWSIVLPLMLFVLHLFSELIRPVTLSLRLRSNIWGDDLMLALFAGFGMKALPLLFFNTILTILAAVIQSVVFFLLSTIYFSLVLNHDE</sequence>
<keyword evidence="11" id="KW-1003">Cell membrane</keyword>
<feature type="transmembrane region" description="Helical" evidence="11">
    <location>
        <begin position="114"/>
        <end position="133"/>
    </location>
</feature>
<keyword evidence="3 11" id="KW-0813">Transport</keyword>
<dbReference type="InterPro" id="IPR035908">
    <property type="entry name" value="F0_ATP_A_sf"/>
</dbReference>
<evidence type="ECO:0000256" key="1">
    <source>
        <dbReference type="ARBA" id="ARBA00004141"/>
    </source>
</evidence>
<comment type="similarity">
    <text evidence="2 11 12">Belongs to the ATPase A chain family.</text>
</comment>
<evidence type="ECO:0000256" key="8">
    <source>
        <dbReference type="ARBA" id="ARBA00023065"/>
    </source>
</evidence>
<gene>
    <name evidence="11" type="primary">atpB</name>
    <name evidence="13" type="ORF">OMAG_000151</name>
</gene>
<proteinExistence type="inferred from homology"/>
<evidence type="ECO:0000256" key="5">
    <source>
        <dbReference type="ARBA" id="ARBA00022692"/>
    </source>
</evidence>
<name>A0A0F0CRQ0_9BACT</name>
<dbReference type="AlphaFoldDB" id="A0A0F0CRQ0"/>
<evidence type="ECO:0000256" key="11">
    <source>
        <dbReference type="HAMAP-Rule" id="MF_01393"/>
    </source>
</evidence>
<organism evidence="13 14">
    <name type="scientific">Candidatus Omnitrophus magneticus</name>
    <dbReference type="NCBI Taxonomy" id="1609969"/>
    <lineage>
        <taxon>Bacteria</taxon>
        <taxon>Pseudomonadati</taxon>
        <taxon>Candidatus Omnitrophota</taxon>
        <taxon>Candidatus Omnitrophus</taxon>
    </lineage>
</organism>
<feature type="transmembrane region" description="Helical" evidence="11">
    <location>
        <begin position="184"/>
        <end position="201"/>
    </location>
</feature>
<keyword evidence="9 11" id="KW-0472">Membrane</keyword>
<dbReference type="PANTHER" id="PTHR42823:SF3">
    <property type="entry name" value="ATP SYNTHASE SUBUNIT A, CHLOROPLASTIC"/>
    <property type="match status" value="1"/>
</dbReference>
<keyword evidence="13" id="KW-0378">Hydrolase</keyword>
<keyword evidence="6 11" id="KW-0375">Hydrogen ion transport</keyword>
<keyword evidence="10 11" id="KW-0066">ATP synthesis</keyword>
<comment type="function">
    <text evidence="11 12">Key component of the proton channel; it plays a direct role in the translocation of protons across the membrane.</text>
</comment>
<comment type="subcellular location">
    <subcellularLocation>
        <location evidence="11 12">Cell membrane</location>
        <topology evidence="11 12">Multi-pass membrane protein</topology>
    </subcellularLocation>
    <subcellularLocation>
        <location evidence="1">Membrane</location>
        <topology evidence="1">Multi-pass membrane protein</topology>
    </subcellularLocation>
</comment>
<dbReference type="NCBIfam" id="TIGR01131">
    <property type="entry name" value="ATP_synt_6_or_A"/>
    <property type="match status" value="1"/>
</dbReference>
<feature type="transmembrane region" description="Helical" evidence="11">
    <location>
        <begin position="246"/>
        <end position="268"/>
    </location>
</feature>